<reference evidence="2" key="1">
    <citation type="submission" date="2016-07" db="EMBL/GenBank/DDBJ databases">
        <title>Genomics reveals synergistic degradation of pyrene by five bacteria in a mangrove sediment-derived bacterial consortium.</title>
        <authorList>
            <person name="Wanapaisan P."/>
            <person name="Vejarano F."/>
            <person name="Chakraborty J."/>
            <person name="Shintani M."/>
            <person name="Muangchinda C."/>
            <person name="Laothamteep N."/>
            <person name="Suzuki-Minakuchi C."/>
            <person name="Inoue K."/>
            <person name="Nojiri H."/>
            <person name="Pinyakong O."/>
        </authorList>
    </citation>
    <scope>NUCLEOTIDE SEQUENCE</scope>
    <source>
        <strain evidence="2">PW1</strain>
    </source>
</reference>
<evidence type="ECO:0000313" key="2">
    <source>
        <dbReference type="EMBL" id="BBA73005.1"/>
    </source>
</evidence>
<organism evidence="2">
    <name type="scientific">Ochrobactrum sp. PW1</name>
    <dbReference type="NCBI Taxonomy" id="1882222"/>
    <lineage>
        <taxon>Bacteria</taxon>
        <taxon>Pseudomonadati</taxon>
        <taxon>Pseudomonadota</taxon>
        <taxon>Alphaproteobacteria</taxon>
        <taxon>Hyphomicrobiales</taxon>
        <taxon>Brucellaceae</taxon>
        <taxon>Brucella/Ochrobactrum group</taxon>
        <taxon>Ochrobactrum</taxon>
    </lineage>
</organism>
<protein>
    <submittedName>
        <fullName evidence="2">Alpha/beta hydrolase</fullName>
    </submittedName>
</protein>
<feature type="compositionally biased region" description="Basic and acidic residues" evidence="1">
    <location>
        <begin position="47"/>
        <end position="60"/>
    </location>
</feature>
<dbReference type="AlphaFoldDB" id="A0A292GI05"/>
<dbReference type="EMBL" id="LC171366">
    <property type="protein sequence ID" value="BBA73005.1"/>
    <property type="molecule type" value="Genomic_DNA"/>
</dbReference>
<evidence type="ECO:0000256" key="1">
    <source>
        <dbReference type="SAM" id="MobiDB-lite"/>
    </source>
</evidence>
<proteinExistence type="predicted"/>
<accession>A0A292GI05</accession>
<sequence length="76" mass="8243">MEARAGGKVPKALPLGKLRKQIGYMGNHGIEAFLRDIPSAETFCQRHDADGKRRPGHDVLGKAWGPSTGNIDQGDF</sequence>
<dbReference type="GO" id="GO:0016787">
    <property type="term" value="F:hydrolase activity"/>
    <property type="evidence" value="ECO:0007669"/>
    <property type="project" value="UniProtKB-KW"/>
</dbReference>
<keyword evidence="2" id="KW-0378">Hydrolase</keyword>
<feature type="region of interest" description="Disordered" evidence="1">
    <location>
        <begin position="47"/>
        <end position="76"/>
    </location>
</feature>
<name>A0A292GI05_9HYPH</name>
<feature type="compositionally biased region" description="Polar residues" evidence="1">
    <location>
        <begin position="67"/>
        <end position="76"/>
    </location>
</feature>